<gene>
    <name evidence="1" type="ORF">NEQG_00115</name>
</gene>
<accession>I3EJE8</accession>
<dbReference type="AlphaFoldDB" id="I3EJE8"/>
<dbReference type="HOGENOM" id="CLU_2622588_0_0_1"/>
<reference evidence="1" key="1">
    <citation type="submission" date="2011-01" db="EMBL/GenBank/DDBJ databases">
        <title>The Genome Sequence of Nematocida parisii strain ERTm3.</title>
        <authorList>
            <consortium name="The Broad Institute Genome Sequencing Platform"/>
            <consortium name="The Broad Institute Genome Sequencing Center for Infectious Disease"/>
            <person name="Cuomo C."/>
            <person name="Troemel E."/>
            <person name="Young S.K."/>
            <person name="Zeng Q."/>
            <person name="Gargeya S."/>
            <person name="Fitzgerald M."/>
            <person name="Haas B."/>
            <person name="Abouelleil A."/>
            <person name="Alvarado L."/>
            <person name="Arachchi H.M."/>
            <person name="Berlin A."/>
            <person name="Chapman S.B."/>
            <person name="Gearin G."/>
            <person name="Goldberg J."/>
            <person name="Griggs A."/>
            <person name="Gujja S."/>
            <person name="Hansen M."/>
            <person name="Heiman D."/>
            <person name="Howarth C."/>
            <person name="Larimer J."/>
            <person name="Lui A."/>
            <person name="MacDonald P.J.P."/>
            <person name="McCowen C."/>
            <person name="Montmayeur A."/>
            <person name="Murphy C."/>
            <person name="Neiman D."/>
            <person name="Pearson M."/>
            <person name="Priest M."/>
            <person name="Roberts A."/>
            <person name="Saif S."/>
            <person name="Shea T."/>
            <person name="Sisk P."/>
            <person name="Stolte C."/>
            <person name="Sykes S."/>
            <person name="Wortman J."/>
            <person name="Nusbaum C."/>
            <person name="Birren B."/>
        </authorList>
    </citation>
    <scope>NUCLEOTIDE SEQUENCE</scope>
    <source>
        <strain evidence="1">ERTm3</strain>
    </source>
</reference>
<dbReference type="Proteomes" id="UP000002872">
    <property type="component" value="Unassembled WGS sequence"/>
</dbReference>
<evidence type="ECO:0000313" key="2">
    <source>
        <dbReference type="Proteomes" id="UP000002872"/>
    </source>
</evidence>
<evidence type="ECO:0000313" key="1">
    <source>
        <dbReference type="EMBL" id="EIJ89345.1"/>
    </source>
</evidence>
<protein>
    <submittedName>
        <fullName evidence="1">Uncharacterized protein</fullName>
    </submittedName>
</protein>
<dbReference type="InParanoid" id="I3EJE8"/>
<dbReference type="EMBL" id="GL870876">
    <property type="protein sequence ID" value="EIJ89345.1"/>
    <property type="molecule type" value="Genomic_DNA"/>
</dbReference>
<dbReference type="VEuPathDB" id="MicrosporidiaDB:NEQG_00115"/>
<organism evidence="1 2">
    <name type="scientific">Nematocida parisii (strain ERTm3)</name>
    <name type="common">Nematode killer fungus</name>
    <dbReference type="NCBI Taxonomy" id="935791"/>
    <lineage>
        <taxon>Eukaryota</taxon>
        <taxon>Fungi</taxon>
        <taxon>Fungi incertae sedis</taxon>
        <taxon>Microsporidia</taxon>
        <taxon>Nematocida</taxon>
    </lineage>
</organism>
<sequence>MSDVLTKSNTIILPRSPDREVGEWEELFIVSRKRLKPAWARSIMGTRVLDLVLNLAVNTSQSFHLNLRKVVWLKTVRS</sequence>
<proteinExistence type="predicted"/>
<keyword evidence="2" id="KW-1185">Reference proteome</keyword>
<name>I3EJE8_NEMP3</name>